<evidence type="ECO:0000259" key="5">
    <source>
        <dbReference type="Pfam" id="PF00930"/>
    </source>
</evidence>
<proteinExistence type="predicted"/>
<accession>A0A016SDL3</accession>
<evidence type="ECO:0000313" key="7">
    <source>
        <dbReference type="Proteomes" id="UP000024635"/>
    </source>
</evidence>
<dbReference type="GO" id="GO:0008236">
    <property type="term" value="F:serine-type peptidase activity"/>
    <property type="evidence" value="ECO:0007669"/>
    <property type="project" value="UniProtKB-KW"/>
</dbReference>
<keyword evidence="2" id="KW-0720">Serine protease</keyword>
<dbReference type="Gene3D" id="2.140.10.30">
    <property type="entry name" value="Dipeptidylpeptidase IV, N-terminal domain"/>
    <property type="match status" value="1"/>
</dbReference>
<dbReference type="SUPFAM" id="SSF82171">
    <property type="entry name" value="DPP6 N-terminal domain-like"/>
    <property type="match status" value="1"/>
</dbReference>
<dbReference type="InterPro" id="IPR002469">
    <property type="entry name" value="Peptidase_S9B_N"/>
</dbReference>
<sequence>MPQLDPRLWARMEQRQSSGLNTITSHVPLTPDKSFRLSKIVYKYFRGCFIDTELGVGGAQKRYWKRISTVLLVIVIACSLIALVVFISTPRAGSILSLRKILKKWLLEDSDTMTTTTKGSQTPATTTATARRFASARSSASNVRFSGKDTILFDDDGDLWRLSLHNMETRPLFRSFYTQIWANRGLDEHCPASAKRSTKICSDYKILSTHWHHGASPDLRFSALLKATSRKVHRKFNATYTFSIVNLEELSRITQEKVMNSSKKMPKRLVYKVGIKKTAKEAQRIFKWNSVGDDYIFWQDGHLYYSDTAESTTSIQISGGGPNWEHGIFDWVYEEEIFGRGSKAVWWSVKGQKLAFLSREKTKEKSVYLTSYYRHEKYPIVVELPYPKTHEERLPTYTINLWDKKTHELKRMDVQLRDSTIFHYLYGVKWIVMNDEELLVATWANRLQTHISVTICGHTAGICKLIFEHQYPSKTWAEPSDFASLLGTDDAIYMLLPRATADGNSYQHIAKLMIQMESSRSIKGLNWANMSFLSLGNFDVVNIESYDKGTDTMELMKNL</sequence>
<reference evidence="7" key="1">
    <citation type="journal article" date="2015" name="Nat. Genet.">
        <title>The genome and transcriptome of the zoonotic hookworm Ancylostoma ceylanicum identify infection-specific gene families.</title>
        <authorList>
            <person name="Schwarz E.M."/>
            <person name="Hu Y."/>
            <person name="Antoshechkin I."/>
            <person name="Miller M.M."/>
            <person name="Sternberg P.W."/>
            <person name="Aroian R.V."/>
        </authorList>
    </citation>
    <scope>NUCLEOTIDE SEQUENCE</scope>
    <source>
        <strain evidence="7">HY135</strain>
    </source>
</reference>
<dbReference type="PANTHER" id="PTHR11731:SF200">
    <property type="entry name" value="DIPEPTIDYL PEPTIDASE 10, ISOFORM B"/>
    <property type="match status" value="1"/>
</dbReference>
<dbReference type="InterPro" id="IPR050278">
    <property type="entry name" value="Serine_Prot_S9B/DPPIV"/>
</dbReference>
<keyword evidence="1" id="KW-0031">Aminopeptidase</keyword>
<dbReference type="Pfam" id="PF00930">
    <property type="entry name" value="DPPIV_N"/>
    <property type="match status" value="1"/>
</dbReference>
<dbReference type="EMBL" id="JARK01001582">
    <property type="protein sequence ID" value="EYB88457.1"/>
    <property type="molecule type" value="Genomic_DNA"/>
</dbReference>
<gene>
    <name evidence="6" type="primary">Acey_s0246.g2</name>
    <name evidence="6" type="ORF">Y032_0246g2</name>
</gene>
<evidence type="ECO:0000313" key="6">
    <source>
        <dbReference type="EMBL" id="EYB88457.1"/>
    </source>
</evidence>
<organism evidence="6 7">
    <name type="scientific">Ancylostoma ceylanicum</name>
    <dbReference type="NCBI Taxonomy" id="53326"/>
    <lineage>
        <taxon>Eukaryota</taxon>
        <taxon>Metazoa</taxon>
        <taxon>Ecdysozoa</taxon>
        <taxon>Nematoda</taxon>
        <taxon>Chromadorea</taxon>
        <taxon>Rhabditida</taxon>
        <taxon>Rhabditina</taxon>
        <taxon>Rhabditomorpha</taxon>
        <taxon>Strongyloidea</taxon>
        <taxon>Ancylostomatidae</taxon>
        <taxon>Ancylostomatinae</taxon>
        <taxon>Ancylostoma</taxon>
    </lineage>
</organism>
<comment type="caution">
    <text evidence="6">The sequence shown here is derived from an EMBL/GenBank/DDBJ whole genome shotgun (WGS) entry which is preliminary data.</text>
</comment>
<keyword evidence="3" id="KW-0325">Glycoprotein</keyword>
<dbReference type="AlphaFoldDB" id="A0A016SDL3"/>
<dbReference type="GO" id="GO:0005886">
    <property type="term" value="C:plasma membrane"/>
    <property type="evidence" value="ECO:0007669"/>
    <property type="project" value="TreeGrafter"/>
</dbReference>
<evidence type="ECO:0000256" key="1">
    <source>
        <dbReference type="ARBA" id="ARBA00022438"/>
    </source>
</evidence>
<dbReference type="Proteomes" id="UP000024635">
    <property type="component" value="Unassembled WGS sequence"/>
</dbReference>
<feature type="transmembrane region" description="Helical" evidence="4">
    <location>
        <begin position="70"/>
        <end position="89"/>
    </location>
</feature>
<evidence type="ECO:0000256" key="4">
    <source>
        <dbReference type="SAM" id="Phobius"/>
    </source>
</evidence>
<feature type="domain" description="Dipeptidylpeptidase IV N-terminal" evidence="5">
    <location>
        <begin position="216"/>
        <end position="552"/>
    </location>
</feature>
<protein>
    <recommendedName>
        <fullName evidence="5">Dipeptidylpeptidase IV N-terminal domain-containing protein</fullName>
    </recommendedName>
</protein>
<keyword evidence="4" id="KW-0812">Transmembrane</keyword>
<evidence type="ECO:0000256" key="3">
    <source>
        <dbReference type="ARBA" id="ARBA00023180"/>
    </source>
</evidence>
<keyword evidence="4" id="KW-0472">Membrane</keyword>
<keyword evidence="4" id="KW-1133">Transmembrane helix</keyword>
<dbReference type="OrthoDB" id="16520at2759"/>
<evidence type="ECO:0000256" key="2">
    <source>
        <dbReference type="ARBA" id="ARBA00022825"/>
    </source>
</evidence>
<dbReference type="PANTHER" id="PTHR11731">
    <property type="entry name" value="PROTEASE FAMILY S9B,C DIPEPTIDYL-PEPTIDASE IV-RELATED"/>
    <property type="match status" value="1"/>
</dbReference>
<dbReference type="STRING" id="53326.A0A016SDL3"/>
<keyword evidence="7" id="KW-1185">Reference proteome</keyword>
<dbReference type="GO" id="GO:0008239">
    <property type="term" value="F:dipeptidyl-peptidase activity"/>
    <property type="evidence" value="ECO:0007669"/>
    <property type="project" value="TreeGrafter"/>
</dbReference>
<dbReference type="GO" id="GO:0004177">
    <property type="term" value="F:aminopeptidase activity"/>
    <property type="evidence" value="ECO:0007669"/>
    <property type="project" value="UniProtKB-KW"/>
</dbReference>
<dbReference type="GO" id="GO:0006508">
    <property type="term" value="P:proteolysis"/>
    <property type="evidence" value="ECO:0007669"/>
    <property type="project" value="InterPro"/>
</dbReference>
<name>A0A016SDL3_9BILA</name>
<keyword evidence="1" id="KW-0645">Protease</keyword>
<keyword evidence="1" id="KW-0378">Hydrolase</keyword>